<dbReference type="Proteomes" id="UP000501926">
    <property type="component" value="Chromosome"/>
</dbReference>
<sequence>MYSIVVFLSYFKFRFIRCCHPADSVFEKSVSLRSALATTLLLHRWRRLRYGGRAHRKRIETRDLFRRIVRIPFFIGANLSGNLMLAWHHRIQE</sequence>
<evidence type="ECO:0000313" key="1">
    <source>
        <dbReference type="EMBL" id="CAJ72818.1"/>
    </source>
</evidence>
<dbReference type="AlphaFoldDB" id="Q1PXQ5"/>
<evidence type="ECO:0000313" key="2">
    <source>
        <dbReference type="EMBL" id="QII09801.1"/>
    </source>
</evidence>
<organism evidence="1">
    <name type="scientific">Kuenenia stuttgartiensis</name>
    <dbReference type="NCBI Taxonomy" id="174633"/>
    <lineage>
        <taxon>Bacteria</taxon>
        <taxon>Pseudomonadati</taxon>
        <taxon>Planctomycetota</taxon>
        <taxon>Candidatus Brocadiia</taxon>
        <taxon>Candidatus Brocadiales</taxon>
        <taxon>Candidatus Brocadiaceae</taxon>
        <taxon>Candidatus Kuenenia</taxon>
    </lineage>
</organism>
<reference evidence="2 3" key="3">
    <citation type="submission" date="2020-02" db="EMBL/GenBank/DDBJ databases">
        <title>Newly sequenced genome of strain CSTR1 showed variability in Candidatus Kuenenia stuttgartiensis genomes.</title>
        <authorList>
            <person name="Ding C."/>
            <person name="Adrian L."/>
        </authorList>
    </citation>
    <scope>NUCLEOTIDE SEQUENCE [LARGE SCALE GENOMIC DNA]</scope>
    <source>
        <strain evidence="2 3">CSTR1</strain>
    </source>
</reference>
<reference evidence="1" key="1">
    <citation type="journal article" date="2006" name="Nature">
        <title>Deciphering the evolution and metabolism of an anammox bacterium from a community genome.</title>
        <authorList>
            <person name="Strous M."/>
            <person name="Pelletier E."/>
            <person name="Mangenot S."/>
            <person name="Rattei T."/>
            <person name="Lehner A."/>
            <person name="Taylor M.W."/>
            <person name="Horn M."/>
            <person name="Daims H."/>
            <person name="Bartol-Mavel D."/>
            <person name="Wincker P."/>
            <person name="Barbe V."/>
            <person name="Fonknechten N."/>
            <person name="Vallenet D."/>
            <person name="Segurens B."/>
            <person name="Schenowitz-Truong C."/>
            <person name="Medigue C."/>
            <person name="Collingro A."/>
            <person name="Snel B."/>
            <person name="Dutilh B.E."/>
            <person name="OpDenCamp H.J.M."/>
            <person name="vanDerDrift C."/>
            <person name="Cirpus I."/>
            <person name="vanDePas-Schoonen K.T."/>
            <person name="Harhangi H.R."/>
            <person name="vanNiftrik L."/>
            <person name="Schmid M."/>
            <person name="Keltjens J."/>
            <person name="vanDeVossenberg J."/>
            <person name="Kartal B."/>
            <person name="Meier H."/>
            <person name="Frishman D."/>
            <person name="Huynen M.A."/>
            <person name="Mewes H."/>
            <person name="Weissenbach J."/>
            <person name="Jetten M.S.M."/>
            <person name="Wagner M."/>
            <person name="LePaslier D."/>
        </authorList>
    </citation>
    <scope>NUCLEOTIDE SEQUENCE</scope>
</reference>
<dbReference type="EMBL" id="CT573072">
    <property type="protein sequence ID" value="CAJ72818.1"/>
    <property type="molecule type" value="Genomic_DNA"/>
</dbReference>
<reference evidence="1" key="2">
    <citation type="submission" date="2006-01" db="EMBL/GenBank/DDBJ databases">
        <authorList>
            <person name="Genoscope"/>
        </authorList>
    </citation>
    <scope>NUCLEOTIDE SEQUENCE</scope>
</reference>
<accession>Q1PXQ5</accession>
<name>Q1PXQ5_KUEST</name>
<evidence type="ECO:0000313" key="3">
    <source>
        <dbReference type="Proteomes" id="UP000501926"/>
    </source>
</evidence>
<protein>
    <submittedName>
        <fullName evidence="1">Uncharacterized protein</fullName>
    </submittedName>
</protein>
<dbReference type="EMBL" id="CP049055">
    <property type="protein sequence ID" value="QII09801.1"/>
    <property type="molecule type" value="Genomic_DNA"/>
</dbReference>
<proteinExistence type="predicted"/>
<gene>
    <name evidence="2" type="ORF">KsCSTR_04210</name>
    <name evidence="1" type="ORF">kustd2073</name>
</gene>